<evidence type="ECO:0000313" key="5">
    <source>
        <dbReference type="Proteomes" id="UP001500274"/>
    </source>
</evidence>
<feature type="transmembrane region" description="Helical" evidence="2">
    <location>
        <begin position="472"/>
        <end position="494"/>
    </location>
</feature>
<protein>
    <recommendedName>
        <fullName evidence="3">DUF2207 domain-containing protein</fullName>
    </recommendedName>
</protein>
<feature type="region of interest" description="Disordered" evidence="1">
    <location>
        <begin position="1"/>
        <end position="22"/>
    </location>
</feature>
<dbReference type="RefSeq" id="WP_344228690.1">
    <property type="nucleotide sequence ID" value="NZ_BAAARI010000011.1"/>
</dbReference>
<keyword evidence="2" id="KW-1133">Transmembrane helix</keyword>
<sequence length="1000" mass="109170">MSGEGDSGELAPRADGEERFADDRPRPTPLWALLSRWLLRWEAWLRSHGGRPLRMTIGGFWIVVTAIAAFLLVGPIINPPLGLEEITDSAEHATDTWIARDFDVDYTFTRDDDGRLQAEVVETITAFFPDDVDESGIRRVLSTQYQGHDLAPRDVTASIDGVTVVPRLRERGDRLTFVLDTGDRLSGDHEFVLRYRIQDLAYTSTDDITGDDVDLLEWSVFGPDWPQGFAALDVSVTVPDELAALLVRQPSGGVAWTLVSGMDWLEPEDDSPPGAKTYAFTVDQNVPPHATAWFRMLFPEGTFAMPPPTGLFLLQTFGPLLPLAILLLTLPFAIAARAVAWSDARGRPWYVAQYDPPKGVSVAQAVQIVQRPRNRELALAVAAVRGTRRSARRTALIAAGRAARRSGRVGDGFRARAGYLLDRTRSRQIADGFRRIPSGVVRDWFIAAPLALTVVQLAIIRQLSHQETLAVIWWPGVFVLVSLAVSAVVLWLAVSARPLTRKGALARQYLAGIDVYARRTSALERTTLDDALLPYAVVVADPREAGGRVSVLVERELGGDTELRAWRTTDFLSRPRLLVRAAALLIVAGAVVLVAVMPNPYLRLSTYDRWDFEDAGTLYTRVASVAVDAHLSADGDRPRLAIVQTAVVDFDDESARVPQFAIPVLTQVEGQSLGLEVDEVRVDGEAVPFHVSIRDDTGTITTAMTEVRSGRGEVEVRYAYTSPAVAGEASRASGREGERVDRIRWAGLVDGWESGWTYPSEPDPVTVSVRVDDDVAQQAFSAGWLREDPETSEDARDWKDSSYPFGTLESELEPAPSSGAKGGTITESDDTSTDARVHSFEVTHGEYGYPTDSLYSDLGVLMEFPAGTWEGPDPAARDAEQLAWALPTIIVLSTAAVAVVLGAAALLVWRVRGTRQMSPGLVRDVFWWLTPAAALGAIIVGVWATADIPADWPEVALQLPACGLALVAAIAAAVAVRPIAAPRRPDNRAWMRARDPQRDA</sequence>
<feature type="transmembrane region" description="Helical" evidence="2">
    <location>
        <begin position="921"/>
        <end position="943"/>
    </location>
</feature>
<dbReference type="Proteomes" id="UP001500274">
    <property type="component" value="Unassembled WGS sequence"/>
</dbReference>
<evidence type="ECO:0000256" key="1">
    <source>
        <dbReference type="SAM" id="MobiDB-lite"/>
    </source>
</evidence>
<feature type="compositionally biased region" description="Basic and acidic residues" evidence="1">
    <location>
        <begin position="12"/>
        <end position="22"/>
    </location>
</feature>
<gene>
    <name evidence="4" type="ORF">GCM10009862_17650</name>
</gene>
<feature type="transmembrane region" description="Helical" evidence="2">
    <location>
        <begin position="955"/>
        <end position="976"/>
    </location>
</feature>
<keyword evidence="2" id="KW-0472">Membrane</keyword>
<proteinExistence type="predicted"/>
<dbReference type="InterPro" id="IPR018702">
    <property type="entry name" value="DUF2207"/>
</dbReference>
<name>A0ABN3PH55_9MICO</name>
<feature type="transmembrane region" description="Helical" evidence="2">
    <location>
        <begin position="444"/>
        <end position="460"/>
    </location>
</feature>
<feature type="transmembrane region" description="Helical" evidence="2">
    <location>
        <begin position="577"/>
        <end position="597"/>
    </location>
</feature>
<keyword evidence="5" id="KW-1185">Reference proteome</keyword>
<feature type="compositionally biased region" description="Basic and acidic residues" evidence="1">
    <location>
        <begin position="785"/>
        <end position="800"/>
    </location>
</feature>
<feature type="region of interest" description="Disordered" evidence="1">
    <location>
        <begin position="782"/>
        <end position="833"/>
    </location>
</feature>
<evidence type="ECO:0000313" key="4">
    <source>
        <dbReference type="EMBL" id="GAA2578856.1"/>
    </source>
</evidence>
<dbReference type="EMBL" id="BAAARI010000011">
    <property type="protein sequence ID" value="GAA2578856.1"/>
    <property type="molecule type" value="Genomic_DNA"/>
</dbReference>
<evidence type="ECO:0000259" key="3">
    <source>
        <dbReference type="Pfam" id="PF09972"/>
    </source>
</evidence>
<accession>A0ABN3PH55</accession>
<organism evidence="4 5">
    <name type="scientific">Microbacterium binotii</name>
    <dbReference type="NCBI Taxonomy" id="462710"/>
    <lineage>
        <taxon>Bacteria</taxon>
        <taxon>Bacillati</taxon>
        <taxon>Actinomycetota</taxon>
        <taxon>Actinomycetes</taxon>
        <taxon>Micrococcales</taxon>
        <taxon>Microbacteriaceae</taxon>
        <taxon>Microbacterium</taxon>
    </lineage>
</organism>
<keyword evidence="2" id="KW-0812">Transmembrane</keyword>
<feature type="transmembrane region" description="Helical" evidence="2">
    <location>
        <begin position="320"/>
        <end position="340"/>
    </location>
</feature>
<feature type="transmembrane region" description="Helical" evidence="2">
    <location>
        <begin position="55"/>
        <end position="77"/>
    </location>
</feature>
<feature type="transmembrane region" description="Helical" evidence="2">
    <location>
        <begin position="884"/>
        <end position="909"/>
    </location>
</feature>
<feature type="domain" description="DUF2207" evidence="3">
    <location>
        <begin position="104"/>
        <end position="261"/>
    </location>
</feature>
<dbReference type="Pfam" id="PF09972">
    <property type="entry name" value="DUF2207"/>
    <property type="match status" value="1"/>
</dbReference>
<comment type="caution">
    <text evidence="4">The sequence shown here is derived from an EMBL/GenBank/DDBJ whole genome shotgun (WGS) entry which is preliminary data.</text>
</comment>
<evidence type="ECO:0000256" key="2">
    <source>
        <dbReference type="SAM" id="Phobius"/>
    </source>
</evidence>
<reference evidence="4 5" key="1">
    <citation type="journal article" date="2019" name="Int. J. Syst. Evol. Microbiol.">
        <title>The Global Catalogue of Microorganisms (GCM) 10K type strain sequencing project: providing services to taxonomists for standard genome sequencing and annotation.</title>
        <authorList>
            <consortium name="The Broad Institute Genomics Platform"/>
            <consortium name="The Broad Institute Genome Sequencing Center for Infectious Disease"/>
            <person name="Wu L."/>
            <person name="Ma J."/>
        </authorList>
    </citation>
    <scope>NUCLEOTIDE SEQUENCE [LARGE SCALE GENOMIC DNA]</scope>
    <source>
        <strain evidence="4 5">JCM 16365</strain>
    </source>
</reference>